<sequence>MEKTKKEAPKNKAVTKKKQDSFIDVLSSGEKNGNKGKNVTVERSKLLKLNKRLEQAEFLLEMTREIAGFESLSEVLNRLIEIVAAELDCE</sequence>
<dbReference type="AlphaFoldDB" id="A0A382VML8"/>
<organism evidence="2">
    <name type="scientific">marine metagenome</name>
    <dbReference type="NCBI Taxonomy" id="408172"/>
    <lineage>
        <taxon>unclassified sequences</taxon>
        <taxon>metagenomes</taxon>
        <taxon>ecological metagenomes</taxon>
    </lineage>
</organism>
<proteinExistence type="predicted"/>
<name>A0A382VML8_9ZZZZ</name>
<protein>
    <submittedName>
        <fullName evidence="2">Uncharacterized protein</fullName>
    </submittedName>
</protein>
<gene>
    <name evidence="2" type="ORF">METZ01_LOCUS399995</name>
</gene>
<feature type="region of interest" description="Disordered" evidence="1">
    <location>
        <begin position="1"/>
        <end position="20"/>
    </location>
</feature>
<accession>A0A382VML8</accession>
<evidence type="ECO:0000313" key="2">
    <source>
        <dbReference type="EMBL" id="SVD47141.1"/>
    </source>
</evidence>
<evidence type="ECO:0000256" key="1">
    <source>
        <dbReference type="SAM" id="MobiDB-lite"/>
    </source>
</evidence>
<feature type="compositionally biased region" description="Basic and acidic residues" evidence="1">
    <location>
        <begin position="1"/>
        <end position="10"/>
    </location>
</feature>
<dbReference type="EMBL" id="UINC01152778">
    <property type="protein sequence ID" value="SVD47141.1"/>
    <property type="molecule type" value="Genomic_DNA"/>
</dbReference>
<feature type="non-terminal residue" evidence="2">
    <location>
        <position position="90"/>
    </location>
</feature>
<reference evidence="2" key="1">
    <citation type="submission" date="2018-05" db="EMBL/GenBank/DDBJ databases">
        <authorList>
            <person name="Lanie J.A."/>
            <person name="Ng W.-L."/>
            <person name="Kazmierczak K.M."/>
            <person name="Andrzejewski T.M."/>
            <person name="Davidsen T.M."/>
            <person name="Wayne K.J."/>
            <person name="Tettelin H."/>
            <person name="Glass J.I."/>
            <person name="Rusch D."/>
            <person name="Podicherti R."/>
            <person name="Tsui H.-C.T."/>
            <person name="Winkler M.E."/>
        </authorList>
    </citation>
    <scope>NUCLEOTIDE SEQUENCE</scope>
</reference>